<dbReference type="GO" id="GO:0000086">
    <property type="term" value="P:G2/M transition of mitotic cell cycle"/>
    <property type="evidence" value="ECO:0007669"/>
    <property type="project" value="TreeGrafter"/>
</dbReference>
<organism evidence="13 14">
    <name type="scientific">Sporothrix schenckii (strain ATCC 58251 / de Perez 2211183)</name>
    <name type="common">Rose-picker's disease fungus</name>
    <dbReference type="NCBI Taxonomy" id="1391915"/>
    <lineage>
        <taxon>Eukaryota</taxon>
        <taxon>Fungi</taxon>
        <taxon>Dikarya</taxon>
        <taxon>Ascomycota</taxon>
        <taxon>Pezizomycotina</taxon>
        <taxon>Sordariomycetes</taxon>
        <taxon>Sordariomycetidae</taxon>
        <taxon>Ophiostomatales</taxon>
        <taxon>Ophiostomataceae</taxon>
        <taxon>Sporothrix</taxon>
    </lineage>
</organism>
<feature type="compositionally biased region" description="Low complexity" evidence="11">
    <location>
        <begin position="150"/>
        <end position="163"/>
    </location>
</feature>
<dbReference type="GO" id="GO:0010971">
    <property type="term" value="P:positive regulation of G2/M transition of mitotic cell cycle"/>
    <property type="evidence" value="ECO:0007669"/>
    <property type="project" value="TreeGrafter"/>
</dbReference>
<dbReference type="CDD" id="cd01530">
    <property type="entry name" value="Cdc25"/>
    <property type="match status" value="1"/>
</dbReference>
<evidence type="ECO:0000259" key="12">
    <source>
        <dbReference type="PROSITE" id="PS50206"/>
    </source>
</evidence>
<evidence type="ECO:0000256" key="6">
    <source>
        <dbReference type="ARBA" id="ARBA00022912"/>
    </source>
</evidence>
<dbReference type="GO" id="GO:0051301">
    <property type="term" value="P:cell division"/>
    <property type="evidence" value="ECO:0007669"/>
    <property type="project" value="UniProtKB-UniRule"/>
</dbReference>
<feature type="domain" description="Rhodanese" evidence="12">
    <location>
        <begin position="444"/>
        <end position="558"/>
    </location>
</feature>
<dbReference type="Pfam" id="PF00581">
    <property type="entry name" value="Rhodanese"/>
    <property type="match status" value="1"/>
</dbReference>
<evidence type="ECO:0000256" key="11">
    <source>
        <dbReference type="SAM" id="MobiDB-lite"/>
    </source>
</evidence>
<dbReference type="InterPro" id="IPR036873">
    <property type="entry name" value="Rhodanese-like_dom_sf"/>
</dbReference>
<evidence type="ECO:0000256" key="9">
    <source>
        <dbReference type="ARBA" id="ARBA00067190"/>
    </source>
</evidence>
<dbReference type="SUPFAM" id="SSF52821">
    <property type="entry name" value="Rhodanese/Cell cycle control phosphatase"/>
    <property type="match status" value="1"/>
</dbReference>
<comment type="catalytic activity">
    <reaction evidence="8 10">
        <text>O-phospho-L-tyrosyl-[protein] + H2O = L-tyrosyl-[protein] + phosphate</text>
        <dbReference type="Rhea" id="RHEA:10684"/>
        <dbReference type="Rhea" id="RHEA-COMP:10136"/>
        <dbReference type="Rhea" id="RHEA-COMP:20101"/>
        <dbReference type="ChEBI" id="CHEBI:15377"/>
        <dbReference type="ChEBI" id="CHEBI:43474"/>
        <dbReference type="ChEBI" id="CHEBI:46858"/>
        <dbReference type="ChEBI" id="CHEBI:61978"/>
        <dbReference type="EC" id="3.1.3.48"/>
    </reaction>
</comment>
<feature type="compositionally biased region" description="Pro residues" evidence="11">
    <location>
        <begin position="172"/>
        <end position="184"/>
    </location>
</feature>
<gene>
    <name evidence="13" type="ORF">HMPREF1624_04149</name>
</gene>
<dbReference type="Gene3D" id="3.40.250.10">
    <property type="entry name" value="Rhodanese-like domain"/>
    <property type="match status" value="1"/>
</dbReference>
<dbReference type="AlphaFoldDB" id="U7PW57"/>
<dbReference type="OrthoDB" id="26523at2759"/>
<accession>U7PW57</accession>
<protein>
    <recommendedName>
        <fullName evidence="9 10">M-phase inducer phosphatase</fullName>
        <ecNumber evidence="2 10">3.1.3.48</ecNumber>
    </recommendedName>
</protein>
<feature type="compositionally biased region" description="Low complexity" evidence="11">
    <location>
        <begin position="253"/>
        <end position="267"/>
    </location>
</feature>
<feature type="compositionally biased region" description="Gly residues" evidence="11">
    <location>
        <begin position="36"/>
        <end position="49"/>
    </location>
</feature>
<evidence type="ECO:0000313" key="13">
    <source>
        <dbReference type="EMBL" id="ERS98954.1"/>
    </source>
</evidence>
<dbReference type="InterPro" id="IPR000751">
    <property type="entry name" value="MPI_Phosphatase"/>
</dbReference>
<evidence type="ECO:0000256" key="4">
    <source>
        <dbReference type="ARBA" id="ARBA00022776"/>
    </source>
</evidence>
<feature type="compositionally biased region" description="Low complexity" evidence="11">
    <location>
        <begin position="321"/>
        <end position="338"/>
    </location>
</feature>
<feature type="region of interest" description="Disordered" evidence="11">
    <location>
        <begin position="369"/>
        <end position="393"/>
    </location>
</feature>
<feature type="region of interest" description="Disordered" evidence="11">
    <location>
        <begin position="599"/>
        <end position="652"/>
    </location>
</feature>
<evidence type="ECO:0000256" key="5">
    <source>
        <dbReference type="ARBA" id="ARBA00022801"/>
    </source>
</evidence>
<dbReference type="PANTHER" id="PTHR10828">
    <property type="entry name" value="M-PHASE INDUCER PHOSPHATASE DUAL SPECIFICITY PHOSPHATASE CDC25"/>
    <property type="match status" value="1"/>
</dbReference>
<dbReference type="GO" id="GO:0110032">
    <property type="term" value="P:positive regulation of G2/MI transition of meiotic cell cycle"/>
    <property type="evidence" value="ECO:0007669"/>
    <property type="project" value="TreeGrafter"/>
</dbReference>
<sequence length="682" mass="72428">METSSPLAAMHRPAAPFGKRDLFTNLRVRLSPGKPRSGGRGLNGSGNGGAFSIRDQLNQESFGPVHGSSPAGSLAADLCQNFSIGEDASPRFPTPRRALFTSNCQSLKAAPPMPASSSPLPAEALMDMTPVPKKVVAAFVAAETELQMSSMSSPASPCPANAADDQMLLESPCPPQPAAAPAPAPVAASAPGTTSAPGAFEPPRTLASALERRKLPRRASLTRAKGYSFAGPTRMHSDNQLPFFRFGENRVPSASSTTSSSSSLSLSECFQESPPQPAASQPLADRRPQTSHSPCATAQVHIHANPCSGSGVGGPMRARPSFVSMSSAGSASSSRTGSPINGHIRRQSSSFVRPRRQYRRSLSMFENPIDMMKPKSDEGAGAGASAPSGLQPSLLTSVMDTDEAATAPQAPILPHFFPEGQNDSIPRIDRATLLRVLDGQFNDAFDEKLIIDCRFEYEYEGGHINEAINYNDKDLLATHLFRASPTDGTPPPLERGSRTLIVLHCEYSAHRAPLMARHIRAEDRTVNAEHYPRLSYPELYILDGGYSGFFGEHPCRCYPQAYVEMDAAEHAFACERGMGRLKQNRKGLHRAQTFAFGQQNASPTAAAASGRGSSAFGARNQKPLPASQFSDIASPTSPGRTTGANASSLLSQDSSPVPAMALGFGSPILGSDRGHARRMASY</sequence>
<dbReference type="eggNOG" id="KOG3772">
    <property type="taxonomic scope" value="Eukaryota"/>
</dbReference>
<evidence type="ECO:0000256" key="2">
    <source>
        <dbReference type="ARBA" id="ARBA00013064"/>
    </source>
</evidence>
<dbReference type="EMBL" id="KI440845">
    <property type="protein sequence ID" value="ERS98954.1"/>
    <property type="molecule type" value="Genomic_DNA"/>
</dbReference>
<feature type="region of interest" description="Disordered" evidence="11">
    <location>
        <begin position="150"/>
        <end position="355"/>
    </location>
</feature>
<proteinExistence type="inferred from homology"/>
<dbReference type="PROSITE" id="PS50206">
    <property type="entry name" value="RHODANESE_3"/>
    <property type="match status" value="1"/>
</dbReference>
<keyword evidence="3 10" id="KW-0132">Cell division</keyword>
<dbReference type="STRING" id="1391915.U7PW57"/>
<evidence type="ECO:0000313" key="14">
    <source>
        <dbReference type="Proteomes" id="UP000018087"/>
    </source>
</evidence>
<evidence type="ECO:0000256" key="8">
    <source>
        <dbReference type="ARBA" id="ARBA00051722"/>
    </source>
</evidence>
<dbReference type="GO" id="GO:0004725">
    <property type="term" value="F:protein tyrosine phosphatase activity"/>
    <property type="evidence" value="ECO:0007669"/>
    <property type="project" value="UniProtKB-UniRule"/>
</dbReference>
<evidence type="ECO:0000256" key="3">
    <source>
        <dbReference type="ARBA" id="ARBA00022618"/>
    </source>
</evidence>
<keyword evidence="4 10" id="KW-0498">Mitosis</keyword>
<evidence type="ECO:0000256" key="7">
    <source>
        <dbReference type="ARBA" id="ARBA00023306"/>
    </source>
</evidence>
<comment type="similarity">
    <text evidence="1 10">Belongs to the MPI phosphatase family.</text>
</comment>
<evidence type="ECO:0000256" key="10">
    <source>
        <dbReference type="RuleBase" id="RU368028"/>
    </source>
</evidence>
<dbReference type="EC" id="3.1.3.48" evidence="2 10"/>
<dbReference type="FunFam" id="3.40.250.10:FF:000021">
    <property type="entry name" value="M-phase inducer phosphatase cdc-25.2"/>
    <property type="match status" value="1"/>
</dbReference>
<feature type="compositionally biased region" description="Polar residues" evidence="11">
    <location>
        <begin position="627"/>
        <end position="652"/>
    </location>
</feature>
<dbReference type="Proteomes" id="UP000018087">
    <property type="component" value="Unassembled WGS sequence"/>
</dbReference>
<feature type="compositionally biased region" description="Low complexity" evidence="11">
    <location>
        <begin position="601"/>
        <end position="618"/>
    </location>
</feature>
<dbReference type="PANTHER" id="PTHR10828:SF17">
    <property type="entry name" value="PROTEIN-TYROSINE-PHOSPHATASE"/>
    <property type="match status" value="1"/>
</dbReference>
<keyword evidence="6 10" id="KW-0904">Protein phosphatase</keyword>
<dbReference type="GO" id="GO:0005737">
    <property type="term" value="C:cytoplasm"/>
    <property type="evidence" value="ECO:0007669"/>
    <property type="project" value="TreeGrafter"/>
</dbReference>
<keyword evidence="5 10" id="KW-0378">Hydrolase</keyword>
<dbReference type="PRINTS" id="PR00716">
    <property type="entry name" value="MPIPHPHTASE"/>
</dbReference>
<keyword evidence="14" id="KW-1185">Reference proteome</keyword>
<dbReference type="SMART" id="SM00450">
    <property type="entry name" value="RHOD"/>
    <property type="match status" value="1"/>
</dbReference>
<dbReference type="HOGENOM" id="CLU_017900_0_0_1"/>
<name>U7PW57_SPOS1</name>
<reference evidence="14" key="1">
    <citation type="journal article" date="2014" name="Genome Announc.">
        <title>Genome sequence of the pathogenic fungus Sporothrix schenckii (ATCC 58251).</title>
        <authorList>
            <person name="Cuomo C.A."/>
            <person name="Rodriguez-Del Valle N."/>
            <person name="Perez-Sanchez L."/>
            <person name="Abouelleil A."/>
            <person name="Goldberg J."/>
            <person name="Young S."/>
            <person name="Zeng Q."/>
            <person name="Birren B.W."/>
        </authorList>
    </citation>
    <scope>NUCLEOTIDE SEQUENCE [LARGE SCALE GENOMIC DNA]</scope>
    <source>
        <strain evidence="14">ATCC 58251 / de Perez 2211183</strain>
    </source>
</reference>
<keyword evidence="7 10" id="KW-0131">Cell cycle</keyword>
<dbReference type="InterPro" id="IPR001763">
    <property type="entry name" value="Rhodanese-like_dom"/>
</dbReference>
<evidence type="ECO:0000256" key="1">
    <source>
        <dbReference type="ARBA" id="ARBA00011065"/>
    </source>
</evidence>
<feature type="region of interest" description="Disordered" evidence="11">
    <location>
        <begin position="29"/>
        <end position="52"/>
    </location>
</feature>
<feature type="compositionally biased region" description="Low complexity" evidence="11">
    <location>
        <begin position="185"/>
        <end position="199"/>
    </location>
</feature>
<comment type="function">
    <text evidence="10">Tyrosine protein phosphatase which functions as a dosage-dependent inducer of mitotic progression.</text>
</comment>
<dbReference type="GO" id="GO:0005634">
    <property type="term" value="C:nucleus"/>
    <property type="evidence" value="ECO:0007669"/>
    <property type="project" value="TreeGrafter"/>
</dbReference>